<dbReference type="AlphaFoldDB" id="A0A915JEK7"/>
<dbReference type="Proteomes" id="UP000887565">
    <property type="component" value="Unplaced"/>
</dbReference>
<protein>
    <submittedName>
        <fullName evidence="2">Uncharacterized protein</fullName>
    </submittedName>
</protein>
<proteinExistence type="predicted"/>
<reference evidence="2" key="1">
    <citation type="submission" date="2022-11" db="UniProtKB">
        <authorList>
            <consortium name="WormBaseParasite"/>
        </authorList>
    </citation>
    <scope>IDENTIFICATION</scope>
</reference>
<name>A0A915JEK7_ROMCU</name>
<organism evidence="1 2">
    <name type="scientific">Romanomermis culicivorax</name>
    <name type="common">Nematode worm</name>
    <dbReference type="NCBI Taxonomy" id="13658"/>
    <lineage>
        <taxon>Eukaryota</taxon>
        <taxon>Metazoa</taxon>
        <taxon>Ecdysozoa</taxon>
        <taxon>Nematoda</taxon>
        <taxon>Enoplea</taxon>
        <taxon>Dorylaimia</taxon>
        <taxon>Mermithida</taxon>
        <taxon>Mermithoidea</taxon>
        <taxon>Mermithidae</taxon>
        <taxon>Romanomermis</taxon>
    </lineage>
</organism>
<accession>A0A915JEK7</accession>
<keyword evidence="1" id="KW-1185">Reference proteome</keyword>
<evidence type="ECO:0000313" key="1">
    <source>
        <dbReference type="Proteomes" id="UP000887565"/>
    </source>
</evidence>
<evidence type="ECO:0000313" key="2">
    <source>
        <dbReference type="WBParaSite" id="nRc.2.0.1.t24916-RA"/>
    </source>
</evidence>
<sequence length="158" mass="18232">SLTKEDKSAAWQTTVKNCIELQKFQSEKGGKYLQDAVWPNNKQNKPPQTSIQLIKCTLAILPFSTERNGRQSTQHYRTKGKFSFRSVRLEVTVGHFLENCSHPFGSKGDFQAERLKLLTIRSVPFRRIRQVQISLEDAFVETSISVPSFQNNWRTKEL</sequence>
<dbReference type="WBParaSite" id="nRc.2.0.1.t24916-RA">
    <property type="protein sequence ID" value="nRc.2.0.1.t24916-RA"/>
    <property type="gene ID" value="nRc.2.0.1.g24916"/>
</dbReference>